<evidence type="ECO:0000313" key="2">
    <source>
        <dbReference type="EMBL" id="TVU50036.1"/>
    </source>
</evidence>
<evidence type="ECO:0000313" key="3">
    <source>
        <dbReference type="Proteomes" id="UP000324897"/>
    </source>
</evidence>
<proteinExistence type="predicted"/>
<sequence length="124" mass="13978">KNIMINMSNSDSGRVCMVAILFVVFFWFLAIPTQSYPKLLEGRSTGRNYTNGLTNTNSNVTVSNITSLDDKKFTLQFCTSDVCVNLNTGLNAFTCYCCQQSRDCYKTRDECKHNCPECNPECPL</sequence>
<name>A0A5J9WQ04_9POAL</name>
<evidence type="ECO:0008006" key="4">
    <source>
        <dbReference type="Google" id="ProtNLM"/>
    </source>
</evidence>
<evidence type="ECO:0000256" key="1">
    <source>
        <dbReference type="SAM" id="Phobius"/>
    </source>
</evidence>
<comment type="caution">
    <text evidence="2">The sequence shown here is derived from an EMBL/GenBank/DDBJ whole genome shotgun (WGS) entry which is preliminary data.</text>
</comment>
<gene>
    <name evidence="2" type="ORF">EJB05_01389</name>
</gene>
<feature type="transmembrane region" description="Helical" evidence="1">
    <location>
        <begin position="12"/>
        <end position="30"/>
    </location>
</feature>
<keyword evidence="1" id="KW-1133">Transmembrane helix</keyword>
<dbReference type="Gramene" id="TVU50036">
    <property type="protein sequence ID" value="TVU50036"/>
    <property type="gene ID" value="EJB05_01389"/>
</dbReference>
<keyword evidence="1" id="KW-0472">Membrane</keyword>
<accession>A0A5J9WQ04</accession>
<protein>
    <recommendedName>
        <fullName evidence="4">Embryo surrounding factor 1 brassicaceae domain-containing protein</fullName>
    </recommendedName>
</protein>
<keyword evidence="3" id="KW-1185">Reference proteome</keyword>
<keyword evidence="1" id="KW-0812">Transmembrane</keyword>
<reference evidence="2 3" key="1">
    <citation type="journal article" date="2019" name="Sci. Rep.">
        <title>A high-quality genome of Eragrostis curvula grass provides insights into Poaceae evolution and supports new strategies to enhance forage quality.</title>
        <authorList>
            <person name="Carballo J."/>
            <person name="Santos B.A.C.M."/>
            <person name="Zappacosta D."/>
            <person name="Garbus I."/>
            <person name="Selva J.P."/>
            <person name="Gallo C.A."/>
            <person name="Diaz A."/>
            <person name="Albertini E."/>
            <person name="Caccamo M."/>
            <person name="Echenique V."/>
        </authorList>
    </citation>
    <scope>NUCLEOTIDE SEQUENCE [LARGE SCALE GENOMIC DNA]</scope>
    <source>
        <strain evidence="3">cv. Victoria</strain>
        <tissue evidence="2">Leaf</tissue>
    </source>
</reference>
<dbReference type="EMBL" id="RWGY01000002">
    <property type="protein sequence ID" value="TVU50036.1"/>
    <property type="molecule type" value="Genomic_DNA"/>
</dbReference>
<dbReference type="Proteomes" id="UP000324897">
    <property type="component" value="Chromosome 6"/>
</dbReference>
<organism evidence="2 3">
    <name type="scientific">Eragrostis curvula</name>
    <name type="common">weeping love grass</name>
    <dbReference type="NCBI Taxonomy" id="38414"/>
    <lineage>
        <taxon>Eukaryota</taxon>
        <taxon>Viridiplantae</taxon>
        <taxon>Streptophyta</taxon>
        <taxon>Embryophyta</taxon>
        <taxon>Tracheophyta</taxon>
        <taxon>Spermatophyta</taxon>
        <taxon>Magnoliopsida</taxon>
        <taxon>Liliopsida</taxon>
        <taxon>Poales</taxon>
        <taxon>Poaceae</taxon>
        <taxon>PACMAD clade</taxon>
        <taxon>Chloridoideae</taxon>
        <taxon>Eragrostideae</taxon>
        <taxon>Eragrostidinae</taxon>
        <taxon>Eragrostis</taxon>
    </lineage>
</organism>
<dbReference type="AlphaFoldDB" id="A0A5J9WQ04"/>
<feature type="non-terminal residue" evidence="2">
    <location>
        <position position="1"/>
    </location>
</feature>